<comment type="similarity">
    <text evidence="1 2">Belongs to the serpin family.</text>
</comment>
<dbReference type="HOGENOM" id="CLU_023330_4_0_1"/>
<proteinExistence type="inferred from homology"/>
<dbReference type="SUPFAM" id="SSF56574">
    <property type="entry name" value="Serpins"/>
    <property type="match status" value="1"/>
</dbReference>
<evidence type="ECO:0000256" key="2">
    <source>
        <dbReference type="RuleBase" id="RU000411"/>
    </source>
</evidence>
<feature type="domain" description="Serpin" evidence="3">
    <location>
        <begin position="15"/>
        <end position="407"/>
    </location>
</feature>
<evidence type="ECO:0000259" key="3">
    <source>
        <dbReference type="SMART" id="SM00093"/>
    </source>
</evidence>
<dbReference type="InterPro" id="IPR042185">
    <property type="entry name" value="Serpin_sf_2"/>
</dbReference>
<dbReference type="Gene3D" id="2.30.39.10">
    <property type="entry name" value="Alpha-1-antitrypsin, domain 1"/>
    <property type="match status" value="1"/>
</dbReference>
<reference evidence="4" key="1">
    <citation type="submission" date="2013-08" db="EMBL/GenBank/DDBJ databases">
        <title>Oryza genome evolution.</title>
        <authorList>
            <person name="Wing R.A."/>
            <person name="Panaud O."/>
            <person name="Oliveira A.C."/>
        </authorList>
    </citation>
    <scope>NUCLEOTIDE SEQUENCE</scope>
</reference>
<dbReference type="PANTHER" id="PTHR11461">
    <property type="entry name" value="SERINE PROTEASE INHIBITOR, SERPIN"/>
    <property type="match status" value="1"/>
</dbReference>
<sequence length="411" mass="44019">MELAEAVRDETAMAMRLLGHLARAPRGGGGDKNLAVSPLSLHAALALLGAGARGETLDQIVAFLGPAGGPAHAALASHVALCSLADDSGPGDDRGGPNVRFANGVWVDAALRLKAAYARVVADKYRAEARPVSFRDKLEEARREINEWFESATAGRIKDFLPKDAVDRATPAVLGNALYFKGDWESKFDARSTSDDVFYLPDGGHVSAPFMSSGKWQYIACRAGYKVLRLPYARGGRGRGRDTGRLFSMYIYLPDERHGLPDMLRKLCSDPAALIESSAALTEKVPVGAFMVPRFTLSYKTNAAETLRQLGLRLPFEYPGADLSEMVESSPEAEKIVVSAVYHESFVEVNEEGTEAAAATAVVMTLGCAAPSAPVHAVDFVADHPFMFLIKEDLTGVVVFAGQVTNPSSST</sequence>
<dbReference type="InterPro" id="IPR042178">
    <property type="entry name" value="Serpin_sf_1"/>
</dbReference>
<reference evidence="4" key="2">
    <citation type="submission" date="2015-04" db="UniProtKB">
        <authorList>
            <consortium name="EnsemblPlants"/>
        </authorList>
    </citation>
    <scope>IDENTIFICATION</scope>
</reference>
<dbReference type="InterPro" id="IPR000215">
    <property type="entry name" value="Serpin_fam"/>
</dbReference>
<dbReference type="GO" id="GO:0004867">
    <property type="term" value="F:serine-type endopeptidase inhibitor activity"/>
    <property type="evidence" value="ECO:0007669"/>
    <property type="project" value="InterPro"/>
</dbReference>
<name>A0A0D9YFD9_9ORYZ</name>
<dbReference type="GO" id="GO:0005615">
    <property type="term" value="C:extracellular space"/>
    <property type="evidence" value="ECO:0007669"/>
    <property type="project" value="InterPro"/>
</dbReference>
<dbReference type="InterPro" id="IPR023796">
    <property type="entry name" value="Serpin_dom"/>
</dbReference>
<dbReference type="AlphaFoldDB" id="A0A0D9YFD9"/>
<dbReference type="Gene3D" id="3.30.497.10">
    <property type="entry name" value="Antithrombin, subunit I, domain 2"/>
    <property type="match status" value="1"/>
</dbReference>
<organism evidence="4">
    <name type="scientific">Oryza glumipatula</name>
    <dbReference type="NCBI Taxonomy" id="40148"/>
    <lineage>
        <taxon>Eukaryota</taxon>
        <taxon>Viridiplantae</taxon>
        <taxon>Streptophyta</taxon>
        <taxon>Embryophyta</taxon>
        <taxon>Tracheophyta</taxon>
        <taxon>Spermatophyta</taxon>
        <taxon>Magnoliopsida</taxon>
        <taxon>Liliopsida</taxon>
        <taxon>Poales</taxon>
        <taxon>Poaceae</taxon>
        <taxon>BOP clade</taxon>
        <taxon>Oryzoideae</taxon>
        <taxon>Oryzeae</taxon>
        <taxon>Oryzinae</taxon>
        <taxon>Oryza</taxon>
    </lineage>
</organism>
<dbReference type="EnsemblPlants" id="OGLUM01G36230.1">
    <property type="protein sequence ID" value="OGLUM01G36230.1"/>
    <property type="gene ID" value="OGLUM01G36230"/>
</dbReference>
<keyword evidence="5" id="KW-1185">Reference proteome</keyword>
<evidence type="ECO:0000256" key="1">
    <source>
        <dbReference type="ARBA" id="ARBA00009500"/>
    </source>
</evidence>
<dbReference type="InterPro" id="IPR036186">
    <property type="entry name" value="Serpin_sf"/>
</dbReference>
<accession>A0A0D9YFD9</accession>
<dbReference type="Proteomes" id="UP000026961">
    <property type="component" value="Chromosome 1"/>
</dbReference>
<dbReference type="SMART" id="SM00093">
    <property type="entry name" value="SERPIN"/>
    <property type="match status" value="1"/>
</dbReference>
<dbReference type="STRING" id="40148.A0A0D9YFD9"/>
<dbReference type="Pfam" id="PF00079">
    <property type="entry name" value="Serpin"/>
    <property type="match status" value="1"/>
</dbReference>
<protein>
    <recommendedName>
        <fullName evidence="3">Serpin domain-containing protein</fullName>
    </recommendedName>
</protein>
<dbReference type="PANTHER" id="PTHR11461:SF306">
    <property type="entry name" value="SERPIN-Z1"/>
    <property type="match status" value="1"/>
</dbReference>
<dbReference type="eggNOG" id="KOG2392">
    <property type="taxonomic scope" value="Eukaryota"/>
</dbReference>
<evidence type="ECO:0000313" key="5">
    <source>
        <dbReference type="Proteomes" id="UP000026961"/>
    </source>
</evidence>
<evidence type="ECO:0000313" key="4">
    <source>
        <dbReference type="EnsemblPlants" id="OGLUM01G36230.1"/>
    </source>
</evidence>
<dbReference type="InterPro" id="IPR023795">
    <property type="entry name" value="Serpin_CS"/>
</dbReference>
<dbReference type="CDD" id="cd02043">
    <property type="entry name" value="serpinP_plants"/>
    <property type="match status" value="1"/>
</dbReference>
<dbReference type="PROSITE" id="PS00284">
    <property type="entry name" value="SERPIN"/>
    <property type="match status" value="1"/>
</dbReference>
<reference evidence="4" key="3">
    <citation type="submission" date="2018-05" db="EMBL/GenBank/DDBJ databases">
        <title>OgluRS3 (Oryza glumaepatula Reference Sequence Version 3).</title>
        <authorList>
            <person name="Zhang J."/>
            <person name="Kudrna D."/>
            <person name="Lee S."/>
            <person name="Talag J."/>
            <person name="Welchert J."/>
            <person name="Wing R.A."/>
        </authorList>
    </citation>
    <scope>NUCLEOTIDE SEQUENCE [LARGE SCALE GENOMIC DNA]</scope>
</reference>
<dbReference type="Gramene" id="OGLUM01G36230.1">
    <property type="protein sequence ID" value="OGLUM01G36230.1"/>
    <property type="gene ID" value="OGLUM01G36230"/>
</dbReference>